<name>A0A9D4EKI5_DREPO</name>
<reference evidence="1" key="2">
    <citation type="submission" date="2020-11" db="EMBL/GenBank/DDBJ databases">
        <authorList>
            <person name="McCartney M.A."/>
            <person name="Auch B."/>
            <person name="Kono T."/>
            <person name="Mallez S."/>
            <person name="Becker A."/>
            <person name="Gohl D.M."/>
            <person name="Silverstein K.A.T."/>
            <person name="Koren S."/>
            <person name="Bechman K.B."/>
            <person name="Herman A."/>
            <person name="Abrahante J.E."/>
            <person name="Garbe J."/>
        </authorList>
    </citation>
    <scope>NUCLEOTIDE SEQUENCE</scope>
    <source>
        <strain evidence="1">Duluth1</strain>
        <tissue evidence="1">Whole animal</tissue>
    </source>
</reference>
<evidence type="ECO:0000313" key="1">
    <source>
        <dbReference type="EMBL" id="KAH3781321.1"/>
    </source>
</evidence>
<protein>
    <submittedName>
        <fullName evidence="1">Uncharacterized protein</fullName>
    </submittedName>
</protein>
<comment type="caution">
    <text evidence="1">The sequence shown here is derived from an EMBL/GenBank/DDBJ whole genome shotgun (WGS) entry which is preliminary data.</text>
</comment>
<dbReference type="EMBL" id="JAIWYP010000008">
    <property type="protein sequence ID" value="KAH3781321.1"/>
    <property type="molecule type" value="Genomic_DNA"/>
</dbReference>
<dbReference type="AlphaFoldDB" id="A0A9D4EKI5"/>
<accession>A0A9D4EKI5</accession>
<organism evidence="1 2">
    <name type="scientific">Dreissena polymorpha</name>
    <name type="common">Zebra mussel</name>
    <name type="synonym">Mytilus polymorpha</name>
    <dbReference type="NCBI Taxonomy" id="45954"/>
    <lineage>
        <taxon>Eukaryota</taxon>
        <taxon>Metazoa</taxon>
        <taxon>Spiralia</taxon>
        <taxon>Lophotrochozoa</taxon>
        <taxon>Mollusca</taxon>
        <taxon>Bivalvia</taxon>
        <taxon>Autobranchia</taxon>
        <taxon>Heteroconchia</taxon>
        <taxon>Euheterodonta</taxon>
        <taxon>Imparidentia</taxon>
        <taxon>Neoheterodontei</taxon>
        <taxon>Myida</taxon>
        <taxon>Dreissenoidea</taxon>
        <taxon>Dreissenidae</taxon>
        <taxon>Dreissena</taxon>
    </lineage>
</organism>
<sequence length="235" mass="26480">MVCVGANTVSAPARDFQTIFDGARQFLRSAGNLKQTPRKCATLPDSLPDRRAHARDSHTFCDVPRPSVQLQETPRQSVTMTDSLSLRRRLFVNLLQVPRRSLHRRRLIGSLVQVPRRSERLSDTFWESPAGARTVLAPSQTVWDSSACAPKVMYIVWHRVRVSCRRPDGLPNVIYVWESPAGAPMVRVSHLQVPRRSWHRRRLSKGLLQMPRRSERLSGTVCDSSAGAQTVLAPS</sequence>
<reference evidence="1" key="1">
    <citation type="journal article" date="2019" name="bioRxiv">
        <title>The Genome of the Zebra Mussel, Dreissena polymorpha: A Resource for Invasive Species Research.</title>
        <authorList>
            <person name="McCartney M.A."/>
            <person name="Auch B."/>
            <person name="Kono T."/>
            <person name="Mallez S."/>
            <person name="Zhang Y."/>
            <person name="Obille A."/>
            <person name="Becker A."/>
            <person name="Abrahante J.E."/>
            <person name="Garbe J."/>
            <person name="Badalamenti J.P."/>
            <person name="Herman A."/>
            <person name="Mangelson H."/>
            <person name="Liachko I."/>
            <person name="Sullivan S."/>
            <person name="Sone E.D."/>
            <person name="Koren S."/>
            <person name="Silverstein K.A.T."/>
            <person name="Beckman K.B."/>
            <person name="Gohl D.M."/>
        </authorList>
    </citation>
    <scope>NUCLEOTIDE SEQUENCE</scope>
    <source>
        <strain evidence="1">Duluth1</strain>
        <tissue evidence="1">Whole animal</tissue>
    </source>
</reference>
<gene>
    <name evidence="1" type="ORF">DPMN_159148</name>
</gene>
<proteinExistence type="predicted"/>
<evidence type="ECO:0000313" key="2">
    <source>
        <dbReference type="Proteomes" id="UP000828390"/>
    </source>
</evidence>
<keyword evidence="2" id="KW-1185">Reference proteome</keyword>
<dbReference type="Proteomes" id="UP000828390">
    <property type="component" value="Unassembled WGS sequence"/>
</dbReference>